<dbReference type="EMBL" id="KQ947445">
    <property type="protein sequence ID" value="KUJ06549.1"/>
    <property type="molecule type" value="Genomic_DNA"/>
</dbReference>
<reference evidence="1 2" key="1">
    <citation type="submission" date="2015-10" db="EMBL/GenBank/DDBJ databases">
        <title>Full genome of DAOMC 229536 Phialocephala scopiformis, a fungal endophyte of spruce producing the potent anti-insectan compound rugulosin.</title>
        <authorList>
            <consortium name="DOE Joint Genome Institute"/>
            <person name="Walker A.K."/>
            <person name="Frasz S.L."/>
            <person name="Seifert K.A."/>
            <person name="Miller J.D."/>
            <person name="Mondo S.J."/>
            <person name="Labutti K."/>
            <person name="Lipzen A."/>
            <person name="Dockter R."/>
            <person name="Kennedy M."/>
            <person name="Grigoriev I.V."/>
            <person name="Spatafora J.W."/>
        </authorList>
    </citation>
    <scope>NUCLEOTIDE SEQUENCE [LARGE SCALE GENOMIC DNA]</scope>
    <source>
        <strain evidence="1 2">CBS 120377</strain>
    </source>
</reference>
<dbReference type="KEGG" id="psco:LY89DRAFT_692368"/>
<organism evidence="1 2">
    <name type="scientific">Mollisia scopiformis</name>
    <name type="common">Conifer needle endophyte fungus</name>
    <name type="synonym">Phialocephala scopiformis</name>
    <dbReference type="NCBI Taxonomy" id="149040"/>
    <lineage>
        <taxon>Eukaryota</taxon>
        <taxon>Fungi</taxon>
        <taxon>Dikarya</taxon>
        <taxon>Ascomycota</taxon>
        <taxon>Pezizomycotina</taxon>
        <taxon>Leotiomycetes</taxon>
        <taxon>Helotiales</taxon>
        <taxon>Mollisiaceae</taxon>
        <taxon>Mollisia</taxon>
    </lineage>
</organism>
<keyword evidence="2" id="KW-1185">Reference proteome</keyword>
<dbReference type="GeneID" id="28826252"/>
<evidence type="ECO:0000313" key="2">
    <source>
        <dbReference type="Proteomes" id="UP000070700"/>
    </source>
</evidence>
<accession>A0A132B3D1</accession>
<name>A0A132B3D1_MOLSC</name>
<dbReference type="AlphaFoldDB" id="A0A132B3D1"/>
<dbReference type="Proteomes" id="UP000070700">
    <property type="component" value="Unassembled WGS sequence"/>
</dbReference>
<evidence type="ECO:0000313" key="1">
    <source>
        <dbReference type="EMBL" id="KUJ06549.1"/>
    </source>
</evidence>
<gene>
    <name evidence="1" type="ORF">LY89DRAFT_692368</name>
</gene>
<sequence length="79" mass="8551">MSIPCPTHAPTSPSYPPVVGNPITVINQTIDTRPARPQFPRQSSPWILSHGYTPGTFPVARVLTPDVERPGGHGYSWGC</sequence>
<protein>
    <submittedName>
        <fullName evidence="1">Uncharacterized protein</fullName>
    </submittedName>
</protein>
<proteinExistence type="predicted"/>
<dbReference type="InParanoid" id="A0A132B3D1"/>
<dbReference type="RefSeq" id="XP_018060904.1">
    <property type="nucleotide sequence ID" value="XM_018216526.1"/>
</dbReference>